<evidence type="ECO:0000313" key="2">
    <source>
        <dbReference type="EMBL" id="MFC6723542.1"/>
    </source>
</evidence>
<comment type="caution">
    <text evidence="2">The sequence shown here is derived from an EMBL/GenBank/DDBJ whole genome shotgun (WGS) entry which is preliminary data.</text>
</comment>
<dbReference type="EMBL" id="JBHSWU010000023">
    <property type="protein sequence ID" value="MFC6723542.1"/>
    <property type="molecule type" value="Genomic_DNA"/>
</dbReference>
<feature type="region of interest" description="Disordered" evidence="1">
    <location>
        <begin position="171"/>
        <end position="191"/>
    </location>
</feature>
<accession>A0ABD5RWD3</accession>
<sequence>MRPRTLLSPGDSEISTDVERLRHLPEGPLKMGKLALWWVRKTFFSKPKPNNPALFVRMTERELVRLFGQAYFEPGWEFSYSYRDEKLNLRRVEYVPDHPLGFEWWQVHIRGYLHEAGRRFDADTFELAVHFELEPTEYPSAHIDHVGLEIERGVSAVVDILDGEGIEYEYRHPNGEPLDAESISGAPDETG</sequence>
<evidence type="ECO:0000256" key="1">
    <source>
        <dbReference type="SAM" id="MobiDB-lite"/>
    </source>
</evidence>
<dbReference type="AlphaFoldDB" id="A0ABD5RWD3"/>
<keyword evidence="3" id="KW-1185">Reference proteome</keyword>
<proteinExistence type="predicted"/>
<dbReference type="Proteomes" id="UP001596328">
    <property type="component" value="Unassembled WGS sequence"/>
</dbReference>
<gene>
    <name evidence="2" type="ORF">ACFQE1_03880</name>
</gene>
<reference evidence="2 3" key="1">
    <citation type="journal article" date="2019" name="Int. J. Syst. Evol. Microbiol.">
        <title>The Global Catalogue of Microorganisms (GCM) 10K type strain sequencing project: providing services to taxonomists for standard genome sequencing and annotation.</title>
        <authorList>
            <consortium name="The Broad Institute Genomics Platform"/>
            <consortium name="The Broad Institute Genome Sequencing Center for Infectious Disease"/>
            <person name="Wu L."/>
            <person name="Ma J."/>
        </authorList>
    </citation>
    <scope>NUCLEOTIDE SEQUENCE [LARGE SCALE GENOMIC DNA]</scope>
    <source>
        <strain evidence="2 3">NBRC 111368</strain>
    </source>
</reference>
<name>A0ABD5RWD3_9EURY</name>
<protein>
    <submittedName>
        <fullName evidence="2">Uncharacterized protein</fullName>
    </submittedName>
</protein>
<organism evidence="2 3">
    <name type="scientific">Halobium palmae</name>
    <dbReference type="NCBI Taxonomy" id="1776492"/>
    <lineage>
        <taxon>Archaea</taxon>
        <taxon>Methanobacteriati</taxon>
        <taxon>Methanobacteriota</taxon>
        <taxon>Stenosarchaea group</taxon>
        <taxon>Halobacteria</taxon>
        <taxon>Halobacteriales</taxon>
        <taxon>Haloferacaceae</taxon>
        <taxon>Halobium</taxon>
    </lineage>
</organism>
<evidence type="ECO:0000313" key="3">
    <source>
        <dbReference type="Proteomes" id="UP001596328"/>
    </source>
</evidence>